<name>A0A811UI01_CERCA</name>
<evidence type="ECO:0000256" key="2">
    <source>
        <dbReference type="ARBA" id="ARBA00008816"/>
    </source>
</evidence>
<dbReference type="PANTHER" id="PTHR10165">
    <property type="entry name" value="LIPID PHOSPHATE PHOSPHATASE"/>
    <property type="match status" value="1"/>
</dbReference>
<dbReference type="CDD" id="cd03384">
    <property type="entry name" value="PAP2_wunen"/>
    <property type="match status" value="1"/>
</dbReference>
<feature type="transmembrane region" description="Helical" evidence="6">
    <location>
        <begin position="320"/>
        <end position="338"/>
    </location>
</feature>
<dbReference type="SUPFAM" id="SSF48317">
    <property type="entry name" value="Acid phosphatase/Vanadium-dependent haloperoxidase"/>
    <property type="match status" value="1"/>
</dbReference>
<dbReference type="EMBL" id="CAJHJT010000012">
    <property type="protein sequence ID" value="CAD6998619.1"/>
    <property type="molecule type" value="Genomic_DNA"/>
</dbReference>
<gene>
    <name evidence="8" type="ORF">CCAP1982_LOCUS7193</name>
</gene>
<keyword evidence="5 6" id="KW-0472">Membrane</keyword>
<evidence type="ECO:0000256" key="5">
    <source>
        <dbReference type="ARBA" id="ARBA00023136"/>
    </source>
</evidence>
<dbReference type="OrthoDB" id="8907274at2759"/>
<dbReference type="InterPro" id="IPR000326">
    <property type="entry name" value="PAP2/HPO"/>
</dbReference>
<reference evidence="8" key="1">
    <citation type="submission" date="2020-11" db="EMBL/GenBank/DDBJ databases">
        <authorList>
            <person name="Whitehead M."/>
        </authorList>
    </citation>
    <scope>NUCLEOTIDE SEQUENCE</scope>
    <source>
        <strain evidence="8">EGII</strain>
    </source>
</reference>
<dbReference type="SMART" id="SM00014">
    <property type="entry name" value="acidPPc"/>
    <property type="match status" value="1"/>
</dbReference>
<evidence type="ECO:0000313" key="9">
    <source>
        <dbReference type="Proteomes" id="UP000606786"/>
    </source>
</evidence>
<evidence type="ECO:0000256" key="4">
    <source>
        <dbReference type="ARBA" id="ARBA00022989"/>
    </source>
</evidence>
<evidence type="ECO:0000313" key="8">
    <source>
        <dbReference type="EMBL" id="CAD6998619.1"/>
    </source>
</evidence>
<dbReference type="Pfam" id="PF01569">
    <property type="entry name" value="PAP2"/>
    <property type="match status" value="1"/>
</dbReference>
<feature type="transmembrane region" description="Helical" evidence="6">
    <location>
        <begin position="157"/>
        <end position="181"/>
    </location>
</feature>
<dbReference type="InterPro" id="IPR043216">
    <property type="entry name" value="PAP-like"/>
</dbReference>
<accession>A0A811UI01</accession>
<dbReference type="Gene3D" id="1.20.144.10">
    <property type="entry name" value="Phosphatidic acid phosphatase type 2/haloperoxidase"/>
    <property type="match status" value="1"/>
</dbReference>
<dbReference type="GO" id="GO:0007165">
    <property type="term" value="P:signal transduction"/>
    <property type="evidence" value="ECO:0007669"/>
    <property type="project" value="TreeGrafter"/>
</dbReference>
<dbReference type="PANTHER" id="PTHR10165:SF197">
    <property type="entry name" value="FI04477P-RELATED"/>
    <property type="match status" value="1"/>
</dbReference>
<feature type="transmembrane region" description="Helical" evidence="6">
    <location>
        <begin position="350"/>
        <end position="368"/>
    </location>
</feature>
<keyword evidence="3 6" id="KW-0812">Transmembrane</keyword>
<evidence type="ECO:0000256" key="6">
    <source>
        <dbReference type="SAM" id="Phobius"/>
    </source>
</evidence>
<evidence type="ECO:0000259" key="7">
    <source>
        <dbReference type="SMART" id="SM00014"/>
    </source>
</evidence>
<keyword evidence="9" id="KW-1185">Reference proteome</keyword>
<dbReference type="GO" id="GO:0008195">
    <property type="term" value="F:phosphatidate phosphatase activity"/>
    <property type="evidence" value="ECO:0007669"/>
    <property type="project" value="TreeGrafter"/>
</dbReference>
<feature type="transmembrane region" description="Helical" evidence="6">
    <location>
        <begin position="117"/>
        <end position="136"/>
    </location>
</feature>
<keyword evidence="4 6" id="KW-1133">Transmembrane helix</keyword>
<dbReference type="GO" id="GO:0046839">
    <property type="term" value="P:phospholipid dephosphorylation"/>
    <property type="evidence" value="ECO:0007669"/>
    <property type="project" value="TreeGrafter"/>
</dbReference>
<comment type="subcellular location">
    <subcellularLocation>
        <location evidence="1">Membrane</location>
        <topology evidence="1">Multi-pass membrane protein</topology>
    </subcellularLocation>
</comment>
<feature type="domain" description="Phosphatidic acid phosphatase type 2/haloperoxidase" evidence="7">
    <location>
        <begin position="216"/>
        <end position="365"/>
    </location>
</feature>
<evidence type="ECO:0000256" key="1">
    <source>
        <dbReference type="ARBA" id="ARBA00004141"/>
    </source>
</evidence>
<organism evidence="8 9">
    <name type="scientific">Ceratitis capitata</name>
    <name type="common">Mediterranean fruit fly</name>
    <name type="synonym">Tephritis capitata</name>
    <dbReference type="NCBI Taxonomy" id="7213"/>
    <lineage>
        <taxon>Eukaryota</taxon>
        <taxon>Metazoa</taxon>
        <taxon>Ecdysozoa</taxon>
        <taxon>Arthropoda</taxon>
        <taxon>Hexapoda</taxon>
        <taxon>Insecta</taxon>
        <taxon>Pterygota</taxon>
        <taxon>Neoptera</taxon>
        <taxon>Endopterygota</taxon>
        <taxon>Diptera</taxon>
        <taxon>Brachycera</taxon>
        <taxon>Muscomorpha</taxon>
        <taxon>Tephritoidea</taxon>
        <taxon>Tephritidae</taxon>
        <taxon>Ceratitis</taxon>
        <taxon>Ceratitis</taxon>
    </lineage>
</organism>
<dbReference type="AlphaFoldDB" id="A0A811UI01"/>
<dbReference type="GO" id="GO:0005886">
    <property type="term" value="C:plasma membrane"/>
    <property type="evidence" value="ECO:0007669"/>
    <property type="project" value="TreeGrafter"/>
</dbReference>
<dbReference type="InterPro" id="IPR036938">
    <property type="entry name" value="PAP2/HPO_sf"/>
</dbReference>
<sequence length="369" mass="41317">MKMGSLRPTSISDAALLQRLDSLSSNSEPSSPTYQADVILNTDAHAPKILAITTPTKPPSLRVNNTDYKNNKDNKSFSGFPNGGIGTLSETIKQAEINTNNSHIGGHKICCRVVSDLILLICVGLPVLAFRLWGASKKRGFFCGDKSLKHPFVKNTVSNWMLFFMCLIVPISIIITVEFFVSHYNITHGLSKVNHIRYYIGRLKIADWIVESYKKIGLLVFGSGVGQLTMDIAKYSIGRLRPHFFAVCQPVMADGSTCDDTFNAGRYIEDFICIGKASPRMFKQMSLSFPSAHASFATFTMIYMAIYLQKRMTWERCKMVKHFIQFTLLMFAWFTGLTRISDYQHHTTDVLAGSAIGALYAIVLTQTMW</sequence>
<proteinExistence type="inferred from homology"/>
<comment type="caution">
    <text evidence="8">The sequence shown here is derived from an EMBL/GenBank/DDBJ whole genome shotgun (WGS) entry which is preliminary data.</text>
</comment>
<protein>
    <submittedName>
        <fullName evidence="8">(Mediterranean fruit fly) hypothetical protein</fullName>
    </submittedName>
</protein>
<feature type="transmembrane region" description="Helical" evidence="6">
    <location>
        <begin position="287"/>
        <end position="308"/>
    </location>
</feature>
<comment type="similarity">
    <text evidence="2">Belongs to the PA-phosphatase related phosphoesterase family.</text>
</comment>
<dbReference type="Proteomes" id="UP000606786">
    <property type="component" value="Unassembled WGS sequence"/>
</dbReference>
<dbReference type="GO" id="GO:0006644">
    <property type="term" value="P:phospholipid metabolic process"/>
    <property type="evidence" value="ECO:0007669"/>
    <property type="project" value="InterPro"/>
</dbReference>
<evidence type="ECO:0000256" key="3">
    <source>
        <dbReference type="ARBA" id="ARBA00022692"/>
    </source>
</evidence>